<comment type="caution">
    <text evidence="1">The sequence shown here is derived from an EMBL/GenBank/DDBJ whole genome shotgun (WGS) entry which is preliminary data.</text>
</comment>
<proteinExistence type="predicted"/>
<gene>
    <name evidence="1" type="ORF">S12H4_12104</name>
</gene>
<organism evidence="1">
    <name type="scientific">marine sediment metagenome</name>
    <dbReference type="NCBI Taxonomy" id="412755"/>
    <lineage>
        <taxon>unclassified sequences</taxon>
        <taxon>metagenomes</taxon>
        <taxon>ecological metagenomes</taxon>
    </lineage>
</organism>
<dbReference type="EMBL" id="BARW01005626">
    <property type="protein sequence ID" value="GAI81499.1"/>
    <property type="molecule type" value="Genomic_DNA"/>
</dbReference>
<feature type="non-terminal residue" evidence="1">
    <location>
        <position position="1"/>
    </location>
</feature>
<evidence type="ECO:0000313" key="1">
    <source>
        <dbReference type="EMBL" id="GAI81499.1"/>
    </source>
</evidence>
<reference evidence="1" key="1">
    <citation type="journal article" date="2014" name="Front. Microbiol.">
        <title>High frequency of phylogenetically diverse reductive dehalogenase-homologous genes in deep subseafloor sedimentary metagenomes.</title>
        <authorList>
            <person name="Kawai M."/>
            <person name="Futagami T."/>
            <person name="Toyoda A."/>
            <person name="Takaki Y."/>
            <person name="Nishi S."/>
            <person name="Hori S."/>
            <person name="Arai W."/>
            <person name="Tsubouchi T."/>
            <person name="Morono Y."/>
            <person name="Uchiyama I."/>
            <person name="Ito T."/>
            <person name="Fujiyama A."/>
            <person name="Inagaki F."/>
            <person name="Takami H."/>
        </authorList>
    </citation>
    <scope>NUCLEOTIDE SEQUENCE</scope>
    <source>
        <strain evidence="1">Expedition CK06-06</strain>
    </source>
</reference>
<dbReference type="AlphaFoldDB" id="X1TNA6"/>
<name>X1TNA6_9ZZZZ</name>
<accession>X1TNA6</accession>
<sequence>DMDIARATVTRGFHAVSYRLYFLQRASFYEVAIISPPTVDSIAG</sequence>
<protein>
    <submittedName>
        <fullName evidence="1">Uncharacterized protein</fullName>
    </submittedName>
</protein>